<reference evidence="2" key="1">
    <citation type="submission" date="2022-12" db="EMBL/GenBank/DDBJ databases">
        <authorList>
            <person name="Wang J."/>
        </authorList>
    </citation>
    <scope>NUCLEOTIDE SEQUENCE</scope>
    <source>
        <strain evidence="2">HY-45-18</strain>
    </source>
</reference>
<protein>
    <recommendedName>
        <fullName evidence="4">SMODS-associating 2TM beta-strand rich effector domain-containing protein</fullName>
    </recommendedName>
</protein>
<sequence length="233" mass="28054">MKYSYFIPIYIIFTLYLIISRVKKIKREDRAIAIALRECDYIILFSGFGWLLLAVISFSWFREDFKQANWLLVPKYISNWRKLFFNYDYLTNLANMFDNNNKLYSEASTLNAYIGVGLNEFYNGITQALVGVNWLIGSFDNVSICKEGIYTKDGHYKWKNIRSYEWGKFESKQRRQEHLEYYSLEIEVHRPIIKKVFRYDEFKEINMKISAEDKKKVEEFLKENLQEDCIQMQ</sequence>
<evidence type="ECO:0000313" key="3">
    <source>
        <dbReference type="Proteomes" id="UP001078443"/>
    </source>
</evidence>
<proteinExistence type="predicted"/>
<keyword evidence="1" id="KW-1133">Transmembrane helix</keyword>
<keyword evidence="1" id="KW-0812">Transmembrane</keyword>
<keyword evidence="1" id="KW-0472">Membrane</keyword>
<name>A0ABT4D6A4_9CLOT</name>
<keyword evidence="3" id="KW-1185">Reference proteome</keyword>
<dbReference type="EMBL" id="JAPQER010000007">
    <property type="protein sequence ID" value="MCY6485528.1"/>
    <property type="molecule type" value="Genomic_DNA"/>
</dbReference>
<feature type="transmembrane region" description="Helical" evidence="1">
    <location>
        <begin position="42"/>
        <end position="61"/>
    </location>
</feature>
<evidence type="ECO:0000256" key="1">
    <source>
        <dbReference type="SAM" id="Phobius"/>
    </source>
</evidence>
<organism evidence="2 3">
    <name type="scientific">Clostridium aestuarii</name>
    <dbReference type="NCBI Taxonomy" id="338193"/>
    <lineage>
        <taxon>Bacteria</taxon>
        <taxon>Bacillati</taxon>
        <taxon>Bacillota</taxon>
        <taxon>Clostridia</taxon>
        <taxon>Eubacteriales</taxon>
        <taxon>Clostridiaceae</taxon>
        <taxon>Clostridium</taxon>
    </lineage>
</organism>
<accession>A0ABT4D6A4</accession>
<gene>
    <name evidence="2" type="ORF">OW763_14430</name>
</gene>
<evidence type="ECO:0008006" key="4">
    <source>
        <dbReference type="Google" id="ProtNLM"/>
    </source>
</evidence>
<dbReference type="Proteomes" id="UP001078443">
    <property type="component" value="Unassembled WGS sequence"/>
</dbReference>
<dbReference type="RefSeq" id="WP_268041924.1">
    <property type="nucleotide sequence ID" value="NZ_JAPQER010000007.1"/>
</dbReference>
<feature type="transmembrane region" description="Helical" evidence="1">
    <location>
        <begin position="6"/>
        <end position="22"/>
    </location>
</feature>
<evidence type="ECO:0000313" key="2">
    <source>
        <dbReference type="EMBL" id="MCY6485528.1"/>
    </source>
</evidence>
<comment type="caution">
    <text evidence="2">The sequence shown here is derived from an EMBL/GenBank/DDBJ whole genome shotgun (WGS) entry which is preliminary data.</text>
</comment>